<dbReference type="EMBL" id="BARV01032121">
    <property type="protein sequence ID" value="GAI32584.1"/>
    <property type="molecule type" value="Genomic_DNA"/>
</dbReference>
<dbReference type="InterPro" id="IPR053714">
    <property type="entry name" value="Iso_Racemase_Enz_sf"/>
</dbReference>
<gene>
    <name evidence="2" type="ORF">S06H3_50695</name>
</gene>
<dbReference type="InterPro" id="IPR052186">
    <property type="entry name" value="Hydantoin_racemase-like"/>
</dbReference>
<dbReference type="AlphaFoldDB" id="X1PNX4"/>
<evidence type="ECO:0008006" key="3">
    <source>
        <dbReference type="Google" id="ProtNLM"/>
    </source>
</evidence>
<feature type="non-terminal residue" evidence="2">
    <location>
        <position position="210"/>
    </location>
</feature>
<comment type="similarity">
    <text evidence="1">Belongs to the HyuE racemase family.</text>
</comment>
<evidence type="ECO:0000256" key="1">
    <source>
        <dbReference type="ARBA" id="ARBA00038414"/>
    </source>
</evidence>
<dbReference type="Pfam" id="PF01177">
    <property type="entry name" value="Asp_Glu_race"/>
    <property type="match status" value="1"/>
</dbReference>
<reference evidence="2" key="1">
    <citation type="journal article" date="2014" name="Front. Microbiol.">
        <title>High frequency of phylogenetically diverse reductive dehalogenase-homologous genes in deep subseafloor sedimentary metagenomes.</title>
        <authorList>
            <person name="Kawai M."/>
            <person name="Futagami T."/>
            <person name="Toyoda A."/>
            <person name="Takaki Y."/>
            <person name="Nishi S."/>
            <person name="Hori S."/>
            <person name="Arai W."/>
            <person name="Tsubouchi T."/>
            <person name="Morono Y."/>
            <person name="Uchiyama I."/>
            <person name="Ito T."/>
            <person name="Fujiyama A."/>
            <person name="Inagaki F."/>
            <person name="Takami H."/>
        </authorList>
    </citation>
    <scope>NUCLEOTIDE SEQUENCE</scope>
    <source>
        <strain evidence="2">Expedition CK06-06</strain>
    </source>
</reference>
<proteinExistence type="inferred from homology"/>
<dbReference type="PANTHER" id="PTHR28047:SF5">
    <property type="entry name" value="PROTEIN DCG1"/>
    <property type="match status" value="1"/>
</dbReference>
<protein>
    <recommendedName>
        <fullName evidence="3">Hydantoin racemase</fullName>
    </recommendedName>
</protein>
<dbReference type="PANTHER" id="PTHR28047">
    <property type="entry name" value="PROTEIN DCG1"/>
    <property type="match status" value="1"/>
</dbReference>
<evidence type="ECO:0000313" key="2">
    <source>
        <dbReference type="EMBL" id="GAI32584.1"/>
    </source>
</evidence>
<dbReference type="InterPro" id="IPR015942">
    <property type="entry name" value="Asp/Glu/hydantoin_racemase"/>
</dbReference>
<dbReference type="Gene3D" id="3.40.50.12500">
    <property type="match status" value="1"/>
</dbReference>
<sequence>MEKILVINPVADSRWNKKDGDYLKKIAREGMVVEVVNIKKGPKTIGSFYDGAFAIPGILKIVREIKNQYDGIMINCFADPGLKPAREVCDIPVVGPGESAIILASMLGFNFSIISVKKNVIPMFEIKAASLGLSKRLSSVEYIDMPVSELEDNFNKTEKAIIEAINKTIKQNNTEVAVLGCTGMLSLYSGVVKRVSIPVVEPAATALKTL</sequence>
<organism evidence="2">
    <name type="scientific">marine sediment metagenome</name>
    <dbReference type="NCBI Taxonomy" id="412755"/>
    <lineage>
        <taxon>unclassified sequences</taxon>
        <taxon>metagenomes</taxon>
        <taxon>ecological metagenomes</taxon>
    </lineage>
</organism>
<dbReference type="GO" id="GO:0047661">
    <property type="term" value="F:amino-acid racemase activity"/>
    <property type="evidence" value="ECO:0007669"/>
    <property type="project" value="InterPro"/>
</dbReference>
<comment type="caution">
    <text evidence="2">The sequence shown here is derived from an EMBL/GenBank/DDBJ whole genome shotgun (WGS) entry which is preliminary data.</text>
</comment>
<name>X1PNX4_9ZZZZ</name>
<accession>X1PNX4</accession>